<organism evidence="1 2">
    <name type="scientific">Trema orientale</name>
    <name type="common">Charcoal tree</name>
    <name type="synonym">Celtis orientalis</name>
    <dbReference type="NCBI Taxonomy" id="63057"/>
    <lineage>
        <taxon>Eukaryota</taxon>
        <taxon>Viridiplantae</taxon>
        <taxon>Streptophyta</taxon>
        <taxon>Embryophyta</taxon>
        <taxon>Tracheophyta</taxon>
        <taxon>Spermatophyta</taxon>
        <taxon>Magnoliopsida</taxon>
        <taxon>eudicotyledons</taxon>
        <taxon>Gunneridae</taxon>
        <taxon>Pentapetalae</taxon>
        <taxon>rosids</taxon>
        <taxon>fabids</taxon>
        <taxon>Rosales</taxon>
        <taxon>Cannabaceae</taxon>
        <taxon>Trema</taxon>
    </lineage>
</organism>
<gene>
    <name evidence="1" type="ORF">TorRG33x02_284120</name>
</gene>
<evidence type="ECO:0000313" key="1">
    <source>
        <dbReference type="EMBL" id="PON60725.1"/>
    </source>
</evidence>
<reference evidence="2" key="1">
    <citation type="submission" date="2016-06" db="EMBL/GenBank/DDBJ databases">
        <title>Parallel loss of symbiosis genes in relatives of nitrogen-fixing non-legume Parasponia.</title>
        <authorList>
            <person name="Van Velzen R."/>
            <person name="Holmer R."/>
            <person name="Bu F."/>
            <person name="Rutten L."/>
            <person name="Van Zeijl A."/>
            <person name="Liu W."/>
            <person name="Santuari L."/>
            <person name="Cao Q."/>
            <person name="Sharma T."/>
            <person name="Shen D."/>
            <person name="Roswanjaya Y."/>
            <person name="Wardhani T."/>
            <person name="Kalhor M.S."/>
            <person name="Jansen J."/>
            <person name="Van den Hoogen J."/>
            <person name="Gungor B."/>
            <person name="Hartog M."/>
            <person name="Hontelez J."/>
            <person name="Verver J."/>
            <person name="Yang W.-C."/>
            <person name="Schijlen E."/>
            <person name="Repin R."/>
            <person name="Schilthuizen M."/>
            <person name="Schranz E."/>
            <person name="Heidstra R."/>
            <person name="Miyata K."/>
            <person name="Fedorova E."/>
            <person name="Kohlen W."/>
            <person name="Bisseling T."/>
            <person name="Smit S."/>
            <person name="Geurts R."/>
        </authorList>
    </citation>
    <scope>NUCLEOTIDE SEQUENCE [LARGE SCALE GENOMIC DNA]</scope>
    <source>
        <strain evidence="2">cv. RG33-2</strain>
    </source>
</reference>
<dbReference type="Proteomes" id="UP000237000">
    <property type="component" value="Unassembled WGS sequence"/>
</dbReference>
<dbReference type="PANTHER" id="PTHR35317">
    <property type="entry name" value="OS04G0629600 PROTEIN"/>
    <property type="match status" value="1"/>
</dbReference>
<sequence>MRTYFRAEGLWDVVSREFTVPQDISNLTPEEQEQLRKNQEKDSQALSRLEAELCHEIQTLSIQTLSIINETVSSSKQAWDILKDKFQETKVKRFGKTQKLWGEYERTKMRESETGREYCLRLIQMVNRLRFYGENNTEKDVVMKILRSCTRKYDLIITIIEECKDVDKMTVADLMSSLECHDLRQMRFKMRDQGNPK</sequence>
<proteinExistence type="predicted"/>
<evidence type="ECO:0000313" key="2">
    <source>
        <dbReference type="Proteomes" id="UP000237000"/>
    </source>
</evidence>
<accession>A0A2P5CIB1</accession>
<dbReference type="PANTHER" id="PTHR35317:SF35">
    <property type="entry name" value="DUF4219 DOMAIN-CONTAINING PROTEIN"/>
    <property type="match status" value="1"/>
</dbReference>
<evidence type="ECO:0008006" key="3">
    <source>
        <dbReference type="Google" id="ProtNLM"/>
    </source>
</evidence>
<protein>
    <recommendedName>
        <fullName evidence="3">Gag-polypeptide of LTR copia-type</fullName>
    </recommendedName>
</protein>
<dbReference type="InParanoid" id="A0A2P5CIB1"/>
<name>A0A2P5CIB1_TREOI</name>
<dbReference type="OrthoDB" id="1933605at2759"/>
<dbReference type="AlphaFoldDB" id="A0A2P5CIB1"/>
<dbReference type="EMBL" id="JXTC01000362">
    <property type="protein sequence ID" value="PON60725.1"/>
    <property type="molecule type" value="Genomic_DNA"/>
</dbReference>
<comment type="caution">
    <text evidence="1">The sequence shown here is derived from an EMBL/GenBank/DDBJ whole genome shotgun (WGS) entry which is preliminary data.</text>
</comment>
<dbReference type="Pfam" id="PF14223">
    <property type="entry name" value="Retrotran_gag_2"/>
    <property type="match status" value="1"/>
</dbReference>
<keyword evidence="2" id="KW-1185">Reference proteome</keyword>